<reference evidence="2 3" key="1">
    <citation type="submission" date="2014-07" db="EMBL/GenBank/DDBJ databases">
        <title>Draft genome sequence of Thalassospira profundimaris 35.</title>
        <authorList>
            <person name="Lai Q."/>
            <person name="Shao Z."/>
        </authorList>
    </citation>
    <scope>NUCLEOTIDE SEQUENCE [LARGE SCALE GENOMIC DNA]</scope>
    <source>
        <strain evidence="2 3">35</strain>
    </source>
</reference>
<sequence>MHIRFGARHVIYLVVAGGAFLFSNALLAGEADVVAATVTKLPDGSYHFDVTVAHADTGWDHYANVWQVVGPDGVVLGERELMHPHVEEQPFTRSLSGVNIPADIKSIIIRAGDLVHGYGGQEVTLGLPSEAGKSVSSIK</sequence>
<evidence type="ECO:0000256" key="1">
    <source>
        <dbReference type="SAM" id="SignalP"/>
    </source>
</evidence>
<proteinExistence type="predicted"/>
<accession>A0A367W6Z1</accession>
<feature type="signal peptide" evidence="1">
    <location>
        <begin position="1"/>
        <end position="28"/>
    </location>
</feature>
<gene>
    <name evidence="2" type="ORF">TH19_11785</name>
</gene>
<dbReference type="Proteomes" id="UP000253226">
    <property type="component" value="Unassembled WGS sequence"/>
</dbReference>
<protein>
    <submittedName>
        <fullName evidence="2">Uncharacterized protein</fullName>
    </submittedName>
</protein>
<dbReference type="AlphaFoldDB" id="A0A367W6Z1"/>
<evidence type="ECO:0000313" key="2">
    <source>
        <dbReference type="EMBL" id="RCK37208.1"/>
    </source>
</evidence>
<evidence type="ECO:0000313" key="3">
    <source>
        <dbReference type="Proteomes" id="UP000253226"/>
    </source>
</evidence>
<keyword evidence="1" id="KW-0732">Signal</keyword>
<dbReference type="EMBL" id="JPWF01000006">
    <property type="protein sequence ID" value="RCK37208.1"/>
    <property type="molecule type" value="Genomic_DNA"/>
</dbReference>
<dbReference type="RefSeq" id="WP_220151727.1">
    <property type="nucleotide sequence ID" value="NZ_JPWF01000006.1"/>
</dbReference>
<name>A0A367W6Z1_9PROT</name>
<feature type="chain" id="PRO_5016977443" evidence="1">
    <location>
        <begin position="29"/>
        <end position="139"/>
    </location>
</feature>
<comment type="caution">
    <text evidence="2">The sequence shown here is derived from an EMBL/GenBank/DDBJ whole genome shotgun (WGS) entry which is preliminary data.</text>
</comment>
<organism evidence="2 3">
    <name type="scientific">Thalassospira profundimaris</name>
    <dbReference type="NCBI Taxonomy" id="502049"/>
    <lineage>
        <taxon>Bacteria</taxon>
        <taxon>Pseudomonadati</taxon>
        <taxon>Pseudomonadota</taxon>
        <taxon>Alphaproteobacteria</taxon>
        <taxon>Rhodospirillales</taxon>
        <taxon>Thalassospiraceae</taxon>
        <taxon>Thalassospira</taxon>
    </lineage>
</organism>